<evidence type="ECO:0000313" key="3">
    <source>
        <dbReference type="EMBL" id="KAF6021672.1"/>
    </source>
</evidence>
<keyword evidence="4" id="KW-1185">Reference proteome</keyword>
<name>A0A7J7J674_BUGNE</name>
<evidence type="ECO:0000313" key="4">
    <source>
        <dbReference type="Proteomes" id="UP000593567"/>
    </source>
</evidence>
<keyword evidence="1" id="KW-0175">Coiled coil</keyword>
<protein>
    <submittedName>
        <fullName evidence="3">Uncharacterized protein</fullName>
    </submittedName>
</protein>
<gene>
    <name evidence="3" type="ORF">EB796_020014</name>
</gene>
<reference evidence="3" key="1">
    <citation type="submission" date="2020-06" db="EMBL/GenBank/DDBJ databases">
        <title>Draft genome of Bugula neritina, a colonial animal packing powerful symbionts and potential medicines.</title>
        <authorList>
            <person name="Rayko M."/>
        </authorList>
    </citation>
    <scope>NUCLEOTIDE SEQUENCE [LARGE SCALE GENOMIC DNA]</scope>
    <source>
        <strain evidence="3">Kwan_BN1</strain>
    </source>
</reference>
<dbReference type="AlphaFoldDB" id="A0A7J7J674"/>
<comment type="caution">
    <text evidence="3">The sequence shown here is derived from an EMBL/GenBank/DDBJ whole genome shotgun (WGS) entry which is preliminary data.</text>
</comment>
<keyword evidence="2" id="KW-0732">Signal</keyword>
<feature type="signal peptide" evidence="2">
    <location>
        <begin position="1"/>
        <end position="19"/>
    </location>
</feature>
<feature type="chain" id="PRO_5029554443" evidence="2">
    <location>
        <begin position="20"/>
        <end position="231"/>
    </location>
</feature>
<organism evidence="3 4">
    <name type="scientific">Bugula neritina</name>
    <name type="common">Brown bryozoan</name>
    <name type="synonym">Sertularia neritina</name>
    <dbReference type="NCBI Taxonomy" id="10212"/>
    <lineage>
        <taxon>Eukaryota</taxon>
        <taxon>Metazoa</taxon>
        <taxon>Spiralia</taxon>
        <taxon>Lophotrochozoa</taxon>
        <taxon>Bryozoa</taxon>
        <taxon>Gymnolaemata</taxon>
        <taxon>Cheilostomatida</taxon>
        <taxon>Flustrina</taxon>
        <taxon>Buguloidea</taxon>
        <taxon>Bugulidae</taxon>
        <taxon>Bugula</taxon>
    </lineage>
</organism>
<proteinExistence type="predicted"/>
<evidence type="ECO:0000256" key="1">
    <source>
        <dbReference type="SAM" id="Coils"/>
    </source>
</evidence>
<accession>A0A7J7J674</accession>
<evidence type="ECO:0000256" key="2">
    <source>
        <dbReference type="SAM" id="SignalP"/>
    </source>
</evidence>
<dbReference type="EMBL" id="VXIV02002982">
    <property type="protein sequence ID" value="KAF6021672.1"/>
    <property type="molecule type" value="Genomic_DNA"/>
</dbReference>
<dbReference type="Proteomes" id="UP000593567">
    <property type="component" value="Unassembled WGS sequence"/>
</dbReference>
<sequence length="231" mass="25346">MKCVILLLLLAAFILSVNSQRFARQNDGLTAAQRNLARRQFLNSLSAEERREAQAKFRAERKQRRQLRAERQARRAERKRQALAAEEAARLRAQQQAAAEQFKNYQERDFIDAHYNKDKASKFAVSLSHETAESENFGIKKGSGLIDQAGTKVAVNNNVLAETQSKVNALDEAETLSEDQIALAAAEEDAVGVDAGVQQGNEAVLNAINQGATEVLSEQQAAALGEAIIGK</sequence>
<feature type="coiled-coil region" evidence="1">
    <location>
        <begin position="50"/>
        <end position="108"/>
    </location>
</feature>